<comment type="function">
    <text evidence="7">Catalyzes the phosphorylation of the 3'-hydroxyl group of dephosphocoenzyme A to form coenzyme A.</text>
</comment>
<dbReference type="InterPro" id="IPR043519">
    <property type="entry name" value="NT_sf"/>
</dbReference>
<evidence type="ECO:0000256" key="4">
    <source>
        <dbReference type="ARBA" id="ARBA00022741"/>
    </source>
</evidence>
<comment type="similarity">
    <text evidence="2">In the C-terminal section; belongs to the UPF0157 (GrpB) family.</text>
</comment>
<evidence type="ECO:0000256" key="7">
    <source>
        <dbReference type="HAMAP-Rule" id="MF_00376"/>
    </source>
</evidence>
<comment type="subcellular location">
    <subcellularLocation>
        <location evidence="7">Cytoplasm</location>
    </subcellularLocation>
</comment>
<keyword evidence="6 7" id="KW-0173">Coenzyme A biosynthesis</keyword>
<dbReference type="PROSITE" id="PS51219">
    <property type="entry name" value="DPCK"/>
    <property type="match status" value="1"/>
</dbReference>
<dbReference type="Proteomes" id="UP000186104">
    <property type="component" value="Chromosome"/>
</dbReference>
<reference evidence="9 10" key="1">
    <citation type="submission" date="2016-06" db="EMBL/GenBank/DDBJ databases">
        <title>Complete genome sequence of a saline-alkali tolerant type strain Dietzia timorensis ID05-A0528T.</title>
        <authorList>
            <person name="Wu X."/>
        </authorList>
    </citation>
    <scope>NUCLEOTIDE SEQUENCE [LARGE SCALE GENOMIC DNA]</scope>
    <source>
        <strain evidence="9 10">ID05-A0528</strain>
    </source>
</reference>
<dbReference type="InterPro" id="IPR001977">
    <property type="entry name" value="Depp_CoAkinase"/>
</dbReference>
<dbReference type="Gene3D" id="3.40.50.300">
    <property type="entry name" value="P-loop containing nucleotide triphosphate hydrolases"/>
    <property type="match status" value="1"/>
</dbReference>
<dbReference type="EMBL" id="CP015961">
    <property type="protein sequence ID" value="ANI92243.1"/>
    <property type="molecule type" value="Genomic_DNA"/>
</dbReference>
<keyword evidence="3 7" id="KW-0963">Cytoplasm</keyword>
<organism evidence="9 10">
    <name type="scientific">Dietzia timorensis</name>
    <dbReference type="NCBI Taxonomy" id="499555"/>
    <lineage>
        <taxon>Bacteria</taxon>
        <taxon>Bacillati</taxon>
        <taxon>Actinomycetota</taxon>
        <taxon>Actinomycetes</taxon>
        <taxon>Mycobacteriales</taxon>
        <taxon>Dietziaceae</taxon>
        <taxon>Dietzia</taxon>
    </lineage>
</organism>
<keyword evidence="5 7" id="KW-0067">ATP-binding</keyword>
<dbReference type="STRING" id="499555.BJL86_1462"/>
<evidence type="ECO:0000256" key="5">
    <source>
        <dbReference type="ARBA" id="ARBA00022840"/>
    </source>
</evidence>
<dbReference type="EC" id="2.7.1.24" evidence="7 8"/>
<comment type="similarity">
    <text evidence="1">In the N-terminal section; belongs to the CoaE family.</text>
</comment>
<dbReference type="GO" id="GO:0004140">
    <property type="term" value="F:dephospho-CoA kinase activity"/>
    <property type="evidence" value="ECO:0007669"/>
    <property type="project" value="UniProtKB-UniRule"/>
</dbReference>
<dbReference type="Gene3D" id="3.30.460.10">
    <property type="entry name" value="Beta Polymerase, domain 2"/>
    <property type="match status" value="1"/>
</dbReference>
<dbReference type="RefSeq" id="WP_075844898.1">
    <property type="nucleotide sequence ID" value="NZ_CP015961.1"/>
</dbReference>
<dbReference type="HAMAP" id="MF_00376">
    <property type="entry name" value="Dephospho_CoA_kinase"/>
    <property type="match status" value="1"/>
</dbReference>
<name>A0A173LK26_9ACTN</name>
<comment type="catalytic activity">
    <reaction evidence="7">
        <text>3'-dephospho-CoA + ATP = ADP + CoA + H(+)</text>
        <dbReference type="Rhea" id="RHEA:18245"/>
        <dbReference type="ChEBI" id="CHEBI:15378"/>
        <dbReference type="ChEBI" id="CHEBI:30616"/>
        <dbReference type="ChEBI" id="CHEBI:57287"/>
        <dbReference type="ChEBI" id="CHEBI:57328"/>
        <dbReference type="ChEBI" id="CHEBI:456216"/>
        <dbReference type="EC" id="2.7.1.24"/>
    </reaction>
</comment>
<dbReference type="CDD" id="cd02022">
    <property type="entry name" value="DPCK"/>
    <property type="match status" value="1"/>
</dbReference>
<dbReference type="KEGG" id="dtm:BJL86_1462"/>
<sequence length="325" mass="35226">MLILGLTGGIGAGKSTVSAELARLGAEIIDADKIAREVVAPGTPGLDMLAAEFGEEIIGADGTLDRAALAERAFVSQERTAALNSITHPLIGERTVERFAQAPQDAIVVHDVPLLIEGGMEPGYHLVLVVDTPEELRLQRLVELRGLTEADARGRIAKQATDEQRHASADILLDNSGSELALLEQVRKVWDRRLVVMANNLEHRHPVLPGETVVDYRPEWADEARREIARLQHRIGDVSENITHVGPTATDGPAVDLIEIDIEPAGVDDAETIRARLIEAGYVADDGGEYVLRWVDPVRPLAVRIRMSESDGQQVAAACANQDVR</sequence>
<dbReference type="NCBIfam" id="NF002879">
    <property type="entry name" value="PRK03333.1"/>
    <property type="match status" value="1"/>
</dbReference>
<comment type="similarity">
    <text evidence="7">Belongs to the CoaE family.</text>
</comment>
<dbReference type="GO" id="GO:0005737">
    <property type="term" value="C:cytoplasm"/>
    <property type="evidence" value="ECO:0007669"/>
    <property type="project" value="UniProtKB-SubCell"/>
</dbReference>
<comment type="pathway">
    <text evidence="7">Cofactor biosynthesis; coenzyme A biosynthesis; CoA from (R)-pantothenate: step 5/5.</text>
</comment>
<protein>
    <recommendedName>
        <fullName evidence="7 8">Dephospho-CoA kinase</fullName>
        <ecNumber evidence="7 8">2.7.1.24</ecNumber>
    </recommendedName>
    <alternativeName>
        <fullName evidence="7">Dephosphocoenzyme A kinase</fullName>
    </alternativeName>
</protein>
<dbReference type="InterPro" id="IPR007344">
    <property type="entry name" value="GrpB/CoaE"/>
</dbReference>
<keyword evidence="7" id="KW-0808">Transferase</keyword>
<dbReference type="Pfam" id="PF04229">
    <property type="entry name" value="GrpB"/>
    <property type="match status" value="1"/>
</dbReference>
<dbReference type="SUPFAM" id="SSF81301">
    <property type="entry name" value="Nucleotidyltransferase"/>
    <property type="match status" value="1"/>
</dbReference>
<dbReference type="PANTHER" id="PTHR10695:SF46">
    <property type="entry name" value="BIFUNCTIONAL COENZYME A SYNTHASE-RELATED"/>
    <property type="match status" value="1"/>
</dbReference>
<evidence type="ECO:0000256" key="8">
    <source>
        <dbReference type="NCBIfam" id="TIGR00152"/>
    </source>
</evidence>
<proteinExistence type="inferred from homology"/>
<evidence type="ECO:0000256" key="3">
    <source>
        <dbReference type="ARBA" id="ARBA00022490"/>
    </source>
</evidence>
<dbReference type="GO" id="GO:0005524">
    <property type="term" value="F:ATP binding"/>
    <property type="evidence" value="ECO:0007669"/>
    <property type="project" value="UniProtKB-UniRule"/>
</dbReference>
<evidence type="ECO:0000313" key="9">
    <source>
        <dbReference type="EMBL" id="ANI92243.1"/>
    </source>
</evidence>
<dbReference type="AlphaFoldDB" id="A0A173LK26"/>
<evidence type="ECO:0000256" key="6">
    <source>
        <dbReference type="ARBA" id="ARBA00022993"/>
    </source>
</evidence>
<dbReference type="UniPathway" id="UPA00241">
    <property type="reaction ID" value="UER00356"/>
</dbReference>
<dbReference type="NCBIfam" id="TIGR00152">
    <property type="entry name" value="dephospho-CoA kinase"/>
    <property type="match status" value="1"/>
</dbReference>
<keyword evidence="10" id="KW-1185">Reference proteome</keyword>
<keyword evidence="7 9" id="KW-0418">Kinase</keyword>
<gene>
    <name evidence="7" type="primary">coaE</name>
    <name evidence="9" type="ORF">BJL86_1462</name>
</gene>
<dbReference type="Pfam" id="PF01121">
    <property type="entry name" value="CoaE"/>
    <property type="match status" value="1"/>
</dbReference>
<accession>A0A173LK26</accession>
<evidence type="ECO:0000313" key="10">
    <source>
        <dbReference type="Proteomes" id="UP000186104"/>
    </source>
</evidence>
<dbReference type="PANTHER" id="PTHR10695">
    <property type="entry name" value="DEPHOSPHO-COA KINASE-RELATED"/>
    <property type="match status" value="1"/>
</dbReference>
<evidence type="ECO:0000256" key="1">
    <source>
        <dbReference type="ARBA" id="ARBA00008826"/>
    </source>
</evidence>
<evidence type="ECO:0000256" key="2">
    <source>
        <dbReference type="ARBA" id="ARBA00011058"/>
    </source>
</evidence>
<dbReference type="GO" id="GO:0015937">
    <property type="term" value="P:coenzyme A biosynthetic process"/>
    <property type="evidence" value="ECO:0007669"/>
    <property type="project" value="UniProtKB-UniRule"/>
</dbReference>
<feature type="binding site" evidence="7">
    <location>
        <begin position="11"/>
        <end position="16"/>
    </location>
    <ligand>
        <name>ATP</name>
        <dbReference type="ChEBI" id="CHEBI:30616"/>
    </ligand>
</feature>
<keyword evidence="4 7" id="KW-0547">Nucleotide-binding</keyword>
<dbReference type="InterPro" id="IPR027417">
    <property type="entry name" value="P-loop_NTPase"/>
</dbReference>
<dbReference type="SUPFAM" id="SSF52540">
    <property type="entry name" value="P-loop containing nucleoside triphosphate hydrolases"/>
    <property type="match status" value="1"/>
</dbReference>